<keyword evidence="9" id="KW-1185">Reference proteome</keyword>
<dbReference type="EMBL" id="JBHSCW010000001">
    <property type="protein sequence ID" value="MFC4350412.1"/>
    <property type="molecule type" value="Genomic_DNA"/>
</dbReference>
<feature type="transmembrane region" description="Helical" evidence="6">
    <location>
        <begin position="155"/>
        <end position="172"/>
    </location>
</feature>
<feature type="domain" description="EamA" evidence="7">
    <location>
        <begin position="10"/>
        <end position="140"/>
    </location>
</feature>
<comment type="caution">
    <text evidence="8">The sequence shown here is derived from an EMBL/GenBank/DDBJ whole genome shotgun (WGS) entry which is preliminary data.</text>
</comment>
<dbReference type="RefSeq" id="WP_382420750.1">
    <property type="nucleotide sequence ID" value="NZ_JBHSCW010000001.1"/>
</dbReference>
<evidence type="ECO:0000256" key="2">
    <source>
        <dbReference type="ARBA" id="ARBA00007362"/>
    </source>
</evidence>
<feature type="domain" description="EamA" evidence="7">
    <location>
        <begin position="187"/>
        <end position="289"/>
    </location>
</feature>
<evidence type="ECO:0000313" key="8">
    <source>
        <dbReference type="EMBL" id="MFC4350412.1"/>
    </source>
</evidence>
<gene>
    <name evidence="8" type="ORF">ACFOW6_02520</name>
</gene>
<evidence type="ECO:0000256" key="3">
    <source>
        <dbReference type="ARBA" id="ARBA00022692"/>
    </source>
</evidence>
<evidence type="ECO:0000313" key="9">
    <source>
        <dbReference type="Proteomes" id="UP001595799"/>
    </source>
</evidence>
<protein>
    <submittedName>
        <fullName evidence="8">DMT family transporter</fullName>
    </submittedName>
</protein>
<keyword evidence="3 6" id="KW-0812">Transmembrane</keyword>
<name>A0ABV8UHZ6_9PROT</name>
<feature type="transmembrane region" description="Helical" evidence="6">
    <location>
        <begin position="276"/>
        <end position="293"/>
    </location>
</feature>
<dbReference type="InterPro" id="IPR050638">
    <property type="entry name" value="AA-Vitamin_Transporters"/>
</dbReference>
<organism evidence="8 9">
    <name type="scientific">Fodinicurvata halophila</name>
    <dbReference type="NCBI Taxonomy" id="1419723"/>
    <lineage>
        <taxon>Bacteria</taxon>
        <taxon>Pseudomonadati</taxon>
        <taxon>Pseudomonadota</taxon>
        <taxon>Alphaproteobacteria</taxon>
        <taxon>Rhodospirillales</taxon>
        <taxon>Rhodovibrionaceae</taxon>
        <taxon>Fodinicurvata</taxon>
    </lineage>
</organism>
<keyword evidence="4 6" id="KW-1133">Transmembrane helix</keyword>
<reference evidence="9" key="1">
    <citation type="journal article" date="2019" name="Int. J. Syst. Evol. Microbiol.">
        <title>The Global Catalogue of Microorganisms (GCM) 10K type strain sequencing project: providing services to taxonomists for standard genome sequencing and annotation.</title>
        <authorList>
            <consortium name="The Broad Institute Genomics Platform"/>
            <consortium name="The Broad Institute Genome Sequencing Center for Infectious Disease"/>
            <person name="Wu L."/>
            <person name="Ma J."/>
        </authorList>
    </citation>
    <scope>NUCLEOTIDE SEQUENCE [LARGE SCALE GENOMIC DNA]</scope>
    <source>
        <strain evidence="9">CECT 8472</strain>
    </source>
</reference>
<comment type="subcellular location">
    <subcellularLocation>
        <location evidence="1">Membrane</location>
        <topology evidence="1">Multi-pass membrane protein</topology>
    </subcellularLocation>
</comment>
<feature type="transmembrane region" description="Helical" evidence="6">
    <location>
        <begin position="184"/>
        <end position="205"/>
    </location>
</feature>
<keyword evidence="5 6" id="KW-0472">Membrane</keyword>
<evidence type="ECO:0000256" key="5">
    <source>
        <dbReference type="ARBA" id="ARBA00023136"/>
    </source>
</evidence>
<dbReference type="Proteomes" id="UP001595799">
    <property type="component" value="Unassembled WGS sequence"/>
</dbReference>
<dbReference type="InterPro" id="IPR037185">
    <property type="entry name" value="EmrE-like"/>
</dbReference>
<feature type="transmembrane region" description="Helical" evidence="6">
    <location>
        <begin position="251"/>
        <end position="270"/>
    </location>
</feature>
<feature type="transmembrane region" description="Helical" evidence="6">
    <location>
        <begin position="96"/>
        <end position="118"/>
    </location>
</feature>
<feature type="transmembrane region" description="Helical" evidence="6">
    <location>
        <begin position="217"/>
        <end position="239"/>
    </location>
</feature>
<evidence type="ECO:0000259" key="7">
    <source>
        <dbReference type="Pfam" id="PF00892"/>
    </source>
</evidence>
<dbReference type="PANTHER" id="PTHR32322:SF2">
    <property type="entry name" value="EAMA DOMAIN-CONTAINING PROTEIN"/>
    <property type="match status" value="1"/>
</dbReference>
<dbReference type="PANTHER" id="PTHR32322">
    <property type="entry name" value="INNER MEMBRANE TRANSPORTER"/>
    <property type="match status" value="1"/>
</dbReference>
<dbReference type="Pfam" id="PF00892">
    <property type="entry name" value="EamA"/>
    <property type="match status" value="2"/>
</dbReference>
<feature type="transmembrane region" description="Helical" evidence="6">
    <location>
        <begin position="68"/>
        <end position="90"/>
    </location>
</feature>
<feature type="transmembrane region" description="Helical" evidence="6">
    <location>
        <begin position="36"/>
        <end position="56"/>
    </location>
</feature>
<accession>A0ABV8UHZ6</accession>
<dbReference type="InterPro" id="IPR000620">
    <property type="entry name" value="EamA_dom"/>
</dbReference>
<proteinExistence type="inferred from homology"/>
<sequence length="306" mass="32477">MTLQTLPVLPLILAFVLLWNSGFIGAEYGLPYAQTFTLFFWRYAALTLLLLAVLWLRGRSLRLPPRQAAMVGVIGILAHGVWLSCVLLAIARGVPAGIVALIVALQPLTTGALSGVLTGEATSRIQWLGLLLGFAGVVVAVGARLQDGEVPLSGYLLPFGSVVAITLASLVRRRQVLAGETLPLDLDLFWQSLATMLALAVPAVLLEGLETEWTLPLGATLAWLVLAVSLAAYGLMWILIERLDATRVASLFYFGPPVTMVMAWLAFGDLILPSDLLGFAVVLAGVALVHLSARKRPAPGSPAAKG</sequence>
<feature type="transmembrane region" description="Helical" evidence="6">
    <location>
        <begin position="125"/>
        <end position="143"/>
    </location>
</feature>
<evidence type="ECO:0000256" key="1">
    <source>
        <dbReference type="ARBA" id="ARBA00004141"/>
    </source>
</evidence>
<dbReference type="SUPFAM" id="SSF103481">
    <property type="entry name" value="Multidrug resistance efflux transporter EmrE"/>
    <property type="match status" value="2"/>
</dbReference>
<comment type="similarity">
    <text evidence="2">Belongs to the EamA transporter family.</text>
</comment>
<evidence type="ECO:0000256" key="6">
    <source>
        <dbReference type="SAM" id="Phobius"/>
    </source>
</evidence>
<evidence type="ECO:0000256" key="4">
    <source>
        <dbReference type="ARBA" id="ARBA00022989"/>
    </source>
</evidence>